<gene>
    <name evidence="2" type="ORF">EHAR0213_LOCUS16779</name>
</gene>
<name>A0A7S3NH90_9SPIT</name>
<feature type="compositionally biased region" description="Basic and acidic residues" evidence="1">
    <location>
        <begin position="76"/>
        <end position="96"/>
    </location>
</feature>
<evidence type="ECO:0000256" key="1">
    <source>
        <dbReference type="SAM" id="MobiDB-lite"/>
    </source>
</evidence>
<accession>A0A7S3NH90</accession>
<protein>
    <submittedName>
        <fullName evidence="2">Uncharacterized protein</fullName>
    </submittedName>
</protein>
<feature type="compositionally biased region" description="Basic and acidic residues" evidence="1">
    <location>
        <begin position="1"/>
        <end position="10"/>
    </location>
</feature>
<organism evidence="2">
    <name type="scientific">Euplotes harpa</name>
    <dbReference type="NCBI Taxonomy" id="151035"/>
    <lineage>
        <taxon>Eukaryota</taxon>
        <taxon>Sar</taxon>
        <taxon>Alveolata</taxon>
        <taxon>Ciliophora</taxon>
        <taxon>Intramacronucleata</taxon>
        <taxon>Spirotrichea</taxon>
        <taxon>Hypotrichia</taxon>
        <taxon>Euplotida</taxon>
        <taxon>Euplotidae</taxon>
        <taxon>Euplotes</taxon>
    </lineage>
</organism>
<proteinExistence type="predicted"/>
<feature type="region of interest" description="Disordered" evidence="1">
    <location>
        <begin position="1"/>
        <end position="33"/>
    </location>
</feature>
<evidence type="ECO:0000313" key="2">
    <source>
        <dbReference type="EMBL" id="CAE0357860.1"/>
    </source>
</evidence>
<dbReference type="AlphaFoldDB" id="A0A7S3NH90"/>
<feature type="region of interest" description="Disordered" evidence="1">
    <location>
        <begin position="71"/>
        <end position="96"/>
    </location>
</feature>
<feature type="compositionally biased region" description="Polar residues" evidence="1">
    <location>
        <begin position="15"/>
        <end position="30"/>
    </location>
</feature>
<sequence length="312" mass="36480">MESRSHERSLKSIRSVESFQEPSQRNNYRYSSKDELNNRLTNFLINIEEEQSSNSSIKQTPRQNLYSLKVTSSIDSDQHNKTSIRNEDSSSKPVYREKLVTSPFGLSSKDKDKFRSRLMMLDQLQSLQNQSYSDSNKKVEKNLRTFDFNVCDQNCYCTEESTHVENKLGKANKRDLAVRSKLGNIENRNISTRLDKVSYSFSKPADRRKLYQGSEELHSKSALGMKSESIFGQNKSSILKNIVKINSKLEPRFKLTRIDIEEVGESKRAKEWNQIIDKDTLVKARKVERRKEYWNQRVFPAENPIFYTHTHL</sequence>
<dbReference type="EMBL" id="HBII01039937">
    <property type="protein sequence ID" value="CAE0357860.1"/>
    <property type="molecule type" value="Transcribed_RNA"/>
</dbReference>
<reference evidence="2" key="1">
    <citation type="submission" date="2021-01" db="EMBL/GenBank/DDBJ databases">
        <authorList>
            <person name="Corre E."/>
            <person name="Pelletier E."/>
            <person name="Niang G."/>
            <person name="Scheremetjew M."/>
            <person name="Finn R."/>
            <person name="Kale V."/>
            <person name="Holt S."/>
            <person name="Cochrane G."/>
            <person name="Meng A."/>
            <person name="Brown T."/>
            <person name="Cohen L."/>
        </authorList>
    </citation>
    <scope>NUCLEOTIDE SEQUENCE</scope>
    <source>
        <strain evidence="2">FSP1.4</strain>
    </source>
</reference>